<dbReference type="InterPro" id="IPR029016">
    <property type="entry name" value="GAF-like_dom_sf"/>
</dbReference>
<dbReference type="SMART" id="SM00267">
    <property type="entry name" value="GGDEF"/>
    <property type="match status" value="1"/>
</dbReference>
<dbReference type="InterPro" id="IPR029787">
    <property type="entry name" value="Nucleotide_cyclase"/>
</dbReference>
<keyword evidence="1" id="KW-0812">Transmembrane</keyword>
<keyword evidence="1" id="KW-0472">Membrane</keyword>
<organism evidence="3">
    <name type="scientific">hydrocarbon metagenome</name>
    <dbReference type="NCBI Taxonomy" id="938273"/>
    <lineage>
        <taxon>unclassified sequences</taxon>
        <taxon>metagenomes</taxon>
        <taxon>ecological metagenomes</taxon>
    </lineage>
</organism>
<dbReference type="NCBIfam" id="TIGR00254">
    <property type="entry name" value="GGDEF"/>
    <property type="match status" value="1"/>
</dbReference>
<dbReference type="InterPro" id="IPR003018">
    <property type="entry name" value="GAF"/>
</dbReference>
<feature type="transmembrane region" description="Helical" evidence="1">
    <location>
        <begin position="12"/>
        <end position="28"/>
    </location>
</feature>
<dbReference type="Gene3D" id="3.30.450.40">
    <property type="match status" value="2"/>
</dbReference>
<dbReference type="Pfam" id="PF00990">
    <property type="entry name" value="GGDEF"/>
    <property type="match status" value="1"/>
</dbReference>
<evidence type="ECO:0000313" key="3">
    <source>
        <dbReference type="EMBL" id="KUG26508.1"/>
    </source>
</evidence>
<dbReference type="Gene3D" id="3.30.70.270">
    <property type="match status" value="1"/>
</dbReference>
<dbReference type="InterPro" id="IPR043128">
    <property type="entry name" value="Rev_trsase/Diguanyl_cyclase"/>
</dbReference>
<feature type="domain" description="GGDEF" evidence="2">
    <location>
        <begin position="499"/>
        <end position="630"/>
    </location>
</feature>
<evidence type="ECO:0000259" key="2">
    <source>
        <dbReference type="PROSITE" id="PS50887"/>
    </source>
</evidence>
<dbReference type="AlphaFoldDB" id="A0A0W8G0B3"/>
<gene>
    <name evidence="3" type="ORF">ASZ90_003651</name>
</gene>
<protein>
    <recommendedName>
        <fullName evidence="2">GGDEF domain-containing protein</fullName>
    </recommendedName>
</protein>
<dbReference type="SUPFAM" id="SSF55073">
    <property type="entry name" value="Nucleotide cyclase"/>
    <property type="match status" value="1"/>
</dbReference>
<dbReference type="Pfam" id="PF13185">
    <property type="entry name" value="GAF_2"/>
    <property type="match status" value="1"/>
</dbReference>
<comment type="caution">
    <text evidence="3">The sequence shown here is derived from an EMBL/GenBank/DDBJ whole genome shotgun (WGS) entry which is preliminary data.</text>
</comment>
<dbReference type="InterPro" id="IPR000160">
    <property type="entry name" value="GGDEF_dom"/>
</dbReference>
<evidence type="ECO:0000256" key="1">
    <source>
        <dbReference type="SAM" id="Phobius"/>
    </source>
</evidence>
<keyword evidence="1" id="KW-1133">Transmembrane helix</keyword>
<accession>A0A0W8G0B3</accession>
<sequence length="630" mass="71505">MGISIRNRKRILIFSLIPVLIAILFLVNDLVLKIITAAILVLYVGFIIFLRDSVREDSFDKNLEDSLDDQIEQPSQSAKTKTGYEVNDGEDFKIVSPTKKIEVITSENYVPSHHDTKGRDFFKPHDLKQNFELIATEELPENVSHDEQFAFVLEKILNVVKEAFMAHTSIFFWYNKSKERLTLEKFVSSSGEFITEQKFDIEDDILSKIVKREEPELLTDISSTAEKDVIRYYNSKQGIKSFVGVPLFYGKSLAGVLALDSKMNDAFGIETIYSLGRFVRVLSIIISLFEEKFSESQAEQRLKSLLGVLNIDRRFSNEKELFDMLESAVAELLPWNAFTFVYFDPSDQKFRTSKIINRTTLKYIGENLEIELGGTIVGKAILSGMPIKIDDTSTGEYFRFTKSEDISFDGSFLAIPLVYDEQNYGVLCFETLKKNIYTTEDVQFMKQSTKIFSFMVHSFSSQKILKSLLSVDIETRALNSNAFISQLRSDLFKANELSAEGAIALIKIDDFIEEESLFEGNPFPKVLKSIANTIREEITPLNLFGRLDERVFSVYFFNASTKDVFLWSEKLRIKIARKPIAVVTKQTTFTVSIGVASASHKTDVDLVLSDAELALNKALEKGGNSVKSIN</sequence>
<name>A0A0W8G0B3_9ZZZZ</name>
<dbReference type="PROSITE" id="PS50887">
    <property type="entry name" value="GGDEF"/>
    <property type="match status" value="1"/>
</dbReference>
<proteinExistence type="predicted"/>
<dbReference type="SMART" id="SM00065">
    <property type="entry name" value="GAF"/>
    <property type="match status" value="2"/>
</dbReference>
<reference evidence="3" key="1">
    <citation type="journal article" date="2015" name="Proc. Natl. Acad. Sci. U.S.A.">
        <title>Networks of energetic and metabolic interactions define dynamics in microbial communities.</title>
        <authorList>
            <person name="Embree M."/>
            <person name="Liu J.K."/>
            <person name="Al-Bassam M.M."/>
            <person name="Zengler K."/>
        </authorList>
    </citation>
    <scope>NUCLEOTIDE SEQUENCE</scope>
</reference>
<dbReference type="SUPFAM" id="SSF55781">
    <property type="entry name" value="GAF domain-like"/>
    <property type="match status" value="2"/>
</dbReference>
<dbReference type="EMBL" id="LNQE01000451">
    <property type="protein sequence ID" value="KUG26508.1"/>
    <property type="molecule type" value="Genomic_DNA"/>
</dbReference>